<organism evidence="1 2">
    <name type="scientific">Cyclotella atomus</name>
    <dbReference type="NCBI Taxonomy" id="382360"/>
    <lineage>
        <taxon>Eukaryota</taxon>
        <taxon>Sar</taxon>
        <taxon>Stramenopiles</taxon>
        <taxon>Ochrophyta</taxon>
        <taxon>Bacillariophyta</taxon>
        <taxon>Coscinodiscophyceae</taxon>
        <taxon>Thalassiosirophycidae</taxon>
        <taxon>Stephanodiscales</taxon>
        <taxon>Stephanodiscaceae</taxon>
        <taxon>Cyclotella</taxon>
    </lineage>
</organism>
<evidence type="ECO:0000313" key="2">
    <source>
        <dbReference type="Proteomes" id="UP001530400"/>
    </source>
</evidence>
<protein>
    <recommendedName>
        <fullName evidence="3">Alpha-ketoglutarate-dependent dioxygenase AlkB-like domain-containing protein</fullName>
    </recommendedName>
</protein>
<dbReference type="AlphaFoldDB" id="A0ABD3NRF6"/>
<dbReference type="PANTHER" id="PTHR21052">
    <property type="entry name" value="SPERMATOGENESIS ASSOCIATED 11-RELATED"/>
    <property type="match status" value="1"/>
</dbReference>
<name>A0ABD3NRF6_9STRA</name>
<keyword evidence="2" id="KW-1185">Reference proteome</keyword>
<dbReference type="InterPro" id="IPR032870">
    <property type="entry name" value="ALKBH7-like"/>
</dbReference>
<dbReference type="EMBL" id="JALLPJ020001030">
    <property type="protein sequence ID" value="KAL3777712.1"/>
    <property type="molecule type" value="Genomic_DNA"/>
</dbReference>
<gene>
    <name evidence="1" type="ORF">ACHAWO_005624</name>
</gene>
<dbReference type="SUPFAM" id="SSF51197">
    <property type="entry name" value="Clavaminate synthase-like"/>
    <property type="match status" value="1"/>
</dbReference>
<accession>A0ABD3NRF6</accession>
<evidence type="ECO:0000313" key="1">
    <source>
        <dbReference type="EMBL" id="KAL3777712.1"/>
    </source>
</evidence>
<dbReference type="Proteomes" id="UP001530400">
    <property type="component" value="Unassembled WGS sequence"/>
</dbReference>
<dbReference type="InterPro" id="IPR037151">
    <property type="entry name" value="AlkB-like_sf"/>
</dbReference>
<dbReference type="PANTHER" id="PTHR21052:SF0">
    <property type="entry name" value="ALPHA-KETOGLUTARATE-DEPENDENT DIOXYGENASE ALKB HOMOLOG 7, MITOCHONDRIAL"/>
    <property type="match status" value="1"/>
</dbReference>
<reference evidence="1 2" key="1">
    <citation type="submission" date="2024-10" db="EMBL/GenBank/DDBJ databases">
        <title>Updated reference genomes for cyclostephanoid diatoms.</title>
        <authorList>
            <person name="Roberts W.R."/>
            <person name="Alverson A.J."/>
        </authorList>
    </citation>
    <scope>NUCLEOTIDE SEQUENCE [LARGE SCALE GENOMIC DNA]</scope>
    <source>
        <strain evidence="1 2">AJA010-31</strain>
    </source>
</reference>
<evidence type="ECO:0008006" key="3">
    <source>
        <dbReference type="Google" id="ProtNLM"/>
    </source>
</evidence>
<sequence length="273" mass="30714">MPSPITPRSLQTLLRSVSSSRAFASSFEVSPDPTHLNLDYAPPSYDAHSAAVYPNFITEEESKSIIKEVSKRMKRRRFEQGHWDSVIVGYREVELVIPNDLPSDSSTSNSDKDSPPLFVNAIRRTRKHLEAKHLTHSESIRWIPCHAIDLSADGRLDAHVDSIKFSGDIVAGISLLSDSIMRLKPCSEEWKSSDANHTASSSLQVEGHVDLYLPKLSLYVLAGMSRFTYTHELLPSGSMFEFTNAESKIEGVRVDRGRRLSVIFRDELRTEKK</sequence>
<dbReference type="Gene3D" id="2.60.120.590">
    <property type="entry name" value="Alpha-ketoglutarate-dependent dioxygenase AlkB-like"/>
    <property type="match status" value="1"/>
</dbReference>
<proteinExistence type="predicted"/>
<comment type="caution">
    <text evidence="1">The sequence shown here is derived from an EMBL/GenBank/DDBJ whole genome shotgun (WGS) entry which is preliminary data.</text>
</comment>